<dbReference type="AlphaFoldDB" id="A0AB37AT58"/>
<proteinExistence type="predicted"/>
<accession>A0AB37AT58</accession>
<organism evidence="2 3">
    <name type="scientific">Burkholderia multivorans</name>
    <dbReference type="NCBI Taxonomy" id="87883"/>
    <lineage>
        <taxon>Bacteria</taxon>
        <taxon>Pseudomonadati</taxon>
        <taxon>Pseudomonadota</taxon>
        <taxon>Betaproteobacteria</taxon>
        <taxon>Burkholderiales</taxon>
        <taxon>Burkholderiaceae</taxon>
        <taxon>Burkholderia</taxon>
        <taxon>Burkholderia cepacia complex</taxon>
    </lineage>
</organism>
<comment type="caution">
    <text evidence="2">The sequence shown here is derived from an EMBL/GenBank/DDBJ whole genome shotgun (WGS) entry which is preliminary data.</text>
</comment>
<name>A0AB37AT58_9BURK</name>
<reference evidence="2 3" key="1">
    <citation type="submission" date="2018-03" db="EMBL/GenBank/DDBJ databases">
        <authorList>
            <person name="Nguyen K."/>
            <person name="Fouts D."/>
            <person name="Sutton G."/>
        </authorList>
    </citation>
    <scope>NUCLEOTIDE SEQUENCE [LARGE SCALE GENOMIC DNA]</scope>
    <source>
        <strain evidence="2 3">AU14328</strain>
    </source>
</reference>
<feature type="compositionally biased region" description="Basic residues" evidence="1">
    <location>
        <begin position="15"/>
        <end position="24"/>
    </location>
</feature>
<feature type="region of interest" description="Disordered" evidence="1">
    <location>
        <begin position="72"/>
        <end position="97"/>
    </location>
</feature>
<evidence type="ECO:0000313" key="3">
    <source>
        <dbReference type="Proteomes" id="UP000237811"/>
    </source>
</evidence>
<sequence length="97" mass="11576">MRKRTHTYRRFAALARRRSRRRATKPAGNPAKTHKSTARSVEALVESGVEARASRASCIQRPHLVGETWRLPQKRWPRRLPHRPRKWLPKKQRPRRK</sequence>
<evidence type="ECO:0008006" key="4">
    <source>
        <dbReference type="Google" id="ProtNLM"/>
    </source>
</evidence>
<evidence type="ECO:0000313" key="2">
    <source>
        <dbReference type="EMBL" id="PRE45711.1"/>
    </source>
</evidence>
<dbReference type="Proteomes" id="UP000237811">
    <property type="component" value="Unassembled WGS sequence"/>
</dbReference>
<protein>
    <recommendedName>
        <fullName evidence="4">Bacteriophage protein</fullName>
    </recommendedName>
</protein>
<feature type="region of interest" description="Disordered" evidence="1">
    <location>
        <begin position="15"/>
        <end position="40"/>
    </location>
</feature>
<dbReference type="EMBL" id="PVFR01000057">
    <property type="protein sequence ID" value="PRE45711.1"/>
    <property type="molecule type" value="Genomic_DNA"/>
</dbReference>
<evidence type="ECO:0000256" key="1">
    <source>
        <dbReference type="SAM" id="MobiDB-lite"/>
    </source>
</evidence>
<gene>
    <name evidence="2" type="ORF">C6P99_18430</name>
</gene>